<keyword evidence="8" id="KW-0808">Transferase</keyword>
<name>A0A3B3WFC3_9TELE</name>
<dbReference type="PANTHER" id="PTHR12563">
    <property type="entry name" value="GLYCEROL-3-PHOSPHATE ACYLTRANSFERASE"/>
    <property type="match status" value="1"/>
</dbReference>
<evidence type="ECO:0000256" key="11">
    <source>
        <dbReference type="ARBA" id="ARBA00023209"/>
    </source>
</evidence>
<reference evidence="22" key="1">
    <citation type="submission" date="2025-08" db="UniProtKB">
        <authorList>
            <consortium name="Ensembl"/>
        </authorList>
    </citation>
    <scope>IDENTIFICATION</scope>
</reference>
<dbReference type="EC" id="2.3.1.15" evidence="5"/>
<evidence type="ECO:0000256" key="4">
    <source>
        <dbReference type="ARBA" id="ARBA00007937"/>
    </source>
</evidence>
<evidence type="ECO:0000259" key="21">
    <source>
        <dbReference type="SMART" id="SM00563"/>
    </source>
</evidence>
<comment type="function">
    <text evidence="20">Mitochondrial membrane protein that catalyzes the essential first step of biosynthesis of glycerolipids such as triglycerides, phosphatidic acids and lysophosphatidic acids. Esterifies acyl-group from acyl-coenzyme A (acyl-CoA) to the sn-1 position of glycerol-3-phosphate, to produce lysophosphatidic acid. Has a narrow hydrophobic binding cleft that selects for a linear acyl chain. Catalytic activity is higher for substrates with a 16-carbon acyl chain.</text>
</comment>
<dbReference type="InterPro" id="IPR002123">
    <property type="entry name" value="Plipid/glycerol_acylTrfase"/>
</dbReference>
<organism evidence="22 23">
    <name type="scientific">Poecilia mexicana</name>
    <dbReference type="NCBI Taxonomy" id="48701"/>
    <lineage>
        <taxon>Eukaryota</taxon>
        <taxon>Metazoa</taxon>
        <taxon>Chordata</taxon>
        <taxon>Craniata</taxon>
        <taxon>Vertebrata</taxon>
        <taxon>Euteleostomi</taxon>
        <taxon>Actinopterygii</taxon>
        <taxon>Neopterygii</taxon>
        <taxon>Teleostei</taxon>
        <taxon>Neoteleostei</taxon>
        <taxon>Acanthomorphata</taxon>
        <taxon>Ovalentaria</taxon>
        <taxon>Atherinomorphae</taxon>
        <taxon>Cyprinodontiformes</taxon>
        <taxon>Poeciliidae</taxon>
        <taxon>Poeciliinae</taxon>
        <taxon>Poecilia</taxon>
    </lineage>
</organism>
<dbReference type="Pfam" id="PF19277">
    <property type="entry name" value="GPAT_C"/>
    <property type="match status" value="1"/>
</dbReference>
<evidence type="ECO:0000256" key="18">
    <source>
        <dbReference type="ARBA" id="ARBA00048408"/>
    </source>
</evidence>
<dbReference type="AlphaFoldDB" id="A0A3B3WFC3"/>
<comment type="catalytic activity">
    <reaction evidence="15">
        <text>(9Z,12Z)-octadecadienoyl-CoA + sn-glycerol 3-phosphate = 1-(9Z,12Z)-octadecadienoyl-sn-glycero-3-phosphate + CoA</text>
        <dbReference type="Rhea" id="RHEA:37203"/>
        <dbReference type="ChEBI" id="CHEBI:57287"/>
        <dbReference type="ChEBI" id="CHEBI:57383"/>
        <dbReference type="ChEBI" id="CHEBI:57597"/>
        <dbReference type="ChEBI" id="CHEBI:74547"/>
    </reaction>
    <physiologicalReaction direction="left-to-right" evidence="15">
        <dbReference type="Rhea" id="RHEA:37204"/>
    </physiologicalReaction>
</comment>
<evidence type="ECO:0000313" key="22">
    <source>
        <dbReference type="Ensembl" id="ENSPMEP00000001576.1"/>
    </source>
</evidence>
<evidence type="ECO:0000256" key="7">
    <source>
        <dbReference type="ARBA" id="ARBA00022516"/>
    </source>
</evidence>
<evidence type="ECO:0000256" key="10">
    <source>
        <dbReference type="ARBA" id="ARBA00023136"/>
    </source>
</evidence>
<dbReference type="GO" id="GO:0031966">
    <property type="term" value="C:mitochondrial membrane"/>
    <property type="evidence" value="ECO:0007669"/>
    <property type="project" value="TreeGrafter"/>
</dbReference>
<evidence type="ECO:0000256" key="3">
    <source>
        <dbReference type="ARBA" id="ARBA00005189"/>
    </source>
</evidence>
<keyword evidence="9" id="KW-0443">Lipid metabolism</keyword>
<keyword evidence="11" id="KW-0594">Phospholipid biosynthesis</keyword>
<evidence type="ECO:0000256" key="1">
    <source>
        <dbReference type="ARBA" id="ARBA00004170"/>
    </source>
</evidence>
<comment type="catalytic activity">
    <reaction evidence="14">
        <text>dodecanoyl-CoA + sn-glycerol 3-phosphate = 1-dodecanoyl-sn-glycerol 3-phosphate + CoA</text>
        <dbReference type="Rhea" id="RHEA:35727"/>
        <dbReference type="ChEBI" id="CHEBI:57287"/>
        <dbReference type="ChEBI" id="CHEBI:57375"/>
        <dbReference type="ChEBI" id="CHEBI:57597"/>
        <dbReference type="ChEBI" id="CHEBI:72682"/>
    </reaction>
    <physiologicalReaction direction="left-to-right" evidence="14">
        <dbReference type="Rhea" id="RHEA:35728"/>
    </physiologicalReaction>
</comment>
<feature type="domain" description="Phospholipid/glycerol acyltransferase" evidence="21">
    <location>
        <begin position="213"/>
        <end position="346"/>
    </location>
</feature>
<evidence type="ECO:0000256" key="13">
    <source>
        <dbReference type="ARBA" id="ARBA00023315"/>
    </source>
</evidence>
<dbReference type="STRING" id="48701.ENSPMEP00000001576"/>
<evidence type="ECO:0000313" key="23">
    <source>
        <dbReference type="Proteomes" id="UP000261480"/>
    </source>
</evidence>
<evidence type="ECO:0000256" key="5">
    <source>
        <dbReference type="ARBA" id="ARBA00013113"/>
    </source>
</evidence>
<comment type="catalytic activity">
    <reaction evidence="18">
        <text>sn-glycerol 3-phosphate + octadecanoyl-CoA = 1-octadecanoyl-sn-glycero-3-phosphate + CoA</text>
        <dbReference type="Rhea" id="RHEA:37195"/>
        <dbReference type="ChEBI" id="CHEBI:57287"/>
        <dbReference type="ChEBI" id="CHEBI:57394"/>
        <dbReference type="ChEBI" id="CHEBI:57597"/>
        <dbReference type="ChEBI" id="CHEBI:74565"/>
    </reaction>
    <physiologicalReaction direction="left-to-right" evidence="18">
        <dbReference type="Rhea" id="RHEA:37196"/>
    </physiologicalReaction>
</comment>
<keyword evidence="23" id="KW-1185">Reference proteome</keyword>
<keyword evidence="12" id="KW-1208">Phospholipid metabolism</keyword>
<comment type="pathway">
    <text evidence="2">Phospholipid metabolism; CDP-diacylglycerol biosynthesis; CDP-diacylglycerol from sn-glycerol 3-phosphate: step 1/3.</text>
</comment>
<dbReference type="Pfam" id="PF01553">
    <property type="entry name" value="Acyltransferase"/>
    <property type="match status" value="1"/>
</dbReference>
<dbReference type="GO" id="GO:0006072">
    <property type="term" value="P:glycerol-3-phosphate metabolic process"/>
    <property type="evidence" value="ECO:0007669"/>
    <property type="project" value="TreeGrafter"/>
</dbReference>
<proteinExistence type="inferred from homology"/>
<evidence type="ECO:0000256" key="2">
    <source>
        <dbReference type="ARBA" id="ARBA00004765"/>
    </source>
</evidence>
<dbReference type="CDD" id="cd07993">
    <property type="entry name" value="LPLAT_DHAPAT-like"/>
    <property type="match status" value="1"/>
</dbReference>
<dbReference type="GO" id="GO:0004366">
    <property type="term" value="F:glycerol-3-phosphate O-acyltransferase activity"/>
    <property type="evidence" value="ECO:0007669"/>
    <property type="project" value="UniProtKB-EC"/>
</dbReference>
<evidence type="ECO:0000256" key="19">
    <source>
        <dbReference type="ARBA" id="ARBA00048672"/>
    </source>
</evidence>
<dbReference type="GO" id="GO:0006631">
    <property type="term" value="P:fatty acid metabolic process"/>
    <property type="evidence" value="ECO:0007669"/>
    <property type="project" value="TreeGrafter"/>
</dbReference>
<protein>
    <recommendedName>
        <fullName evidence="6">Glycerol-3-phosphate acyltransferase 1, mitochondrial</fullName>
        <ecNumber evidence="5">2.3.1.15</ecNumber>
    </recommendedName>
</protein>
<comment type="catalytic activity">
    <reaction evidence="19">
        <text>sn-glycerol 3-phosphate + (9Z)-octadecenoyl-CoA = 1-(9Z-octadecenoyl)-sn-glycero-3-phosphate + CoA</text>
        <dbReference type="Rhea" id="RHEA:37199"/>
        <dbReference type="ChEBI" id="CHEBI:57287"/>
        <dbReference type="ChEBI" id="CHEBI:57387"/>
        <dbReference type="ChEBI" id="CHEBI:57597"/>
        <dbReference type="ChEBI" id="CHEBI:74544"/>
    </reaction>
    <physiologicalReaction direction="left-to-right" evidence="19">
        <dbReference type="Rhea" id="RHEA:37200"/>
    </physiologicalReaction>
</comment>
<dbReference type="Ensembl" id="ENSPMET00000013967.1">
    <property type="protein sequence ID" value="ENSPMEP00000001576.1"/>
    <property type="gene ID" value="ENSPMEG00000002558.1"/>
</dbReference>
<comment type="catalytic activity">
    <reaction evidence="17">
        <text>sn-glycerol 3-phosphate + hexadecanoyl-CoA = 1-hexadecanoyl-sn-glycero-3-phosphate + CoA</text>
        <dbReference type="Rhea" id="RHEA:35723"/>
        <dbReference type="ChEBI" id="CHEBI:57287"/>
        <dbReference type="ChEBI" id="CHEBI:57379"/>
        <dbReference type="ChEBI" id="CHEBI:57518"/>
        <dbReference type="ChEBI" id="CHEBI:57597"/>
    </reaction>
    <physiologicalReaction direction="left-to-right" evidence="17">
        <dbReference type="Rhea" id="RHEA:35724"/>
    </physiologicalReaction>
</comment>
<evidence type="ECO:0000256" key="17">
    <source>
        <dbReference type="ARBA" id="ARBA00047573"/>
    </source>
</evidence>
<dbReference type="GO" id="GO:0019432">
    <property type="term" value="P:triglyceride biosynthetic process"/>
    <property type="evidence" value="ECO:0007669"/>
    <property type="project" value="TreeGrafter"/>
</dbReference>
<accession>A0A3B3WFC3</accession>
<comment type="subcellular location">
    <subcellularLocation>
        <location evidence="1">Membrane</location>
        <topology evidence="1">Peripheral membrane protein</topology>
    </subcellularLocation>
</comment>
<keyword evidence="13" id="KW-0012">Acyltransferase</keyword>
<reference evidence="22" key="2">
    <citation type="submission" date="2025-09" db="UniProtKB">
        <authorList>
            <consortium name="Ensembl"/>
        </authorList>
    </citation>
    <scope>IDENTIFICATION</scope>
</reference>
<comment type="similarity">
    <text evidence="4">Belongs to the GPAT/DAPAT family.</text>
</comment>
<dbReference type="InterPro" id="IPR041728">
    <property type="entry name" value="GPAT/DHAPAT_LPLAT"/>
</dbReference>
<evidence type="ECO:0000256" key="12">
    <source>
        <dbReference type="ARBA" id="ARBA00023264"/>
    </source>
</evidence>
<dbReference type="Proteomes" id="UP000261480">
    <property type="component" value="Unplaced"/>
</dbReference>
<evidence type="ECO:0000256" key="20">
    <source>
        <dbReference type="ARBA" id="ARBA00049585"/>
    </source>
</evidence>
<evidence type="ECO:0000256" key="6">
    <source>
        <dbReference type="ARBA" id="ARBA00017577"/>
    </source>
</evidence>
<evidence type="ECO:0000256" key="14">
    <source>
        <dbReference type="ARBA" id="ARBA00023335"/>
    </source>
</evidence>
<keyword evidence="7" id="KW-0444">Lipid biosynthesis</keyword>
<dbReference type="SUPFAM" id="SSF69593">
    <property type="entry name" value="Glycerol-3-phosphate (1)-acyltransferase"/>
    <property type="match status" value="1"/>
</dbReference>
<dbReference type="InterPro" id="IPR045520">
    <property type="entry name" value="GPAT/DHAPAT_C"/>
</dbReference>
<dbReference type="PANTHER" id="PTHR12563:SF16">
    <property type="entry name" value="GLYCEROL-3-PHOSPHATE ACYLTRANSFERASE 1, MITOCHONDRIAL"/>
    <property type="match status" value="1"/>
</dbReference>
<sequence length="546" mass="62861">MELPDGSLLPVSNGEQWCNSWKHPNEDPDRSTSPSVLRSCAMTWKEGLLNRKRPFVGRCCHSCTPQSWEQLFNPSIPSLGLRNVIYINETNTRQRGWLARRLSYVLFVTERDVHKDMFTRNVVDNVLNSSRVESTISKVAAESEAPVSQPVSKVKQKARAVLQEMVANVSPPFIRLTGWVLLRLFNGFFWSIQIHKGQLEMVKKAAAERKLPMIFLPVHKSHIDYLLITLILFCHNIKAPHIAAGNNLSIPILSTVIRKLGGFFIRRRMEETADGKKDILYRSLLHTYTEELLRQHQFLEVFLEGTRSRSGKPFPPRAGMLSIVVDTLLTGAIGDVLVVPVGISYDRIIEGNYNSEQLGKPKQNESWWGIACGVFRMLRKNYGCVRVDFNQPFSLKEYLDTQRSRHVPPPVSLENALMPYIISLISHSCCFTAATVTRHLRSEPSTFHWERLLQFILVKQRRPYRMFFMTAACPKPPAQFVSSEFISLLKKWNEYKLAVAYQKVFYSPRSEACWDMLRQTKSLDIKEAKKCEIQVRRWNVVVKKHL</sequence>
<evidence type="ECO:0000256" key="9">
    <source>
        <dbReference type="ARBA" id="ARBA00023098"/>
    </source>
</evidence>
<keyword evidence="10" id="KW-0472">Membrane</keyword>
<comment type="pathway">
    <text evidence="3">Lipid metabolism.</text>
</comment>
<evidence type="ECO:0000256" key="16">
    <source>
        <dbReference type="ARBA" id="ARBA00047480"/>
    </source>
</evidence>
<dbReference type="InterPro" id="IPR022284">
    <property type="entry name" value="GPAT/DHAPAT"/>
</dbReference>
<dbReference type="GO" id="GO:0008654">
    <property type="term" value="P:phospholipid biosynthetic process"/>
    <property type="evidence" value="ECO:0007669"/>
    <property type="project" value="UniProtKB-KW"/>
</dbReference>
<evidence type="ECO:0000256" key="8">
    <source>
        <dbReference type="ARBA" id="ARBA00022679"/>
    </source>
</evidence>
<comment type="catalytic activity">
    <reaction evidence="16">
        <text>1-acyl-sn-glycero-3-phospho-(1'-sn-glycerol) + an acyl-CoA = a 1,2-diacyl-sn-glycero-3-phospho-(1'-sn-glycerol) + CoA</text>
        <dbReference type="Rhea" id="RHEA:33203"/>
        <dbReference type="ChEBI" id="CHEBI:57287"/>
        <dbReference type="ChEBI" id="CHEBI:58342"/>
        <dbReference type="ChEBI" id="CHEBI:64716"/>
        <dbReference type="ChEBI" id="CHEBI:64840"/>
    </reaction>
    <physiologicalReaction direction="left-to-right" evidence="16">
        <dbReference type="Rhea" id="RHEA:33204"/>
    </physiologicalReaction>
</comment>
<dbReference type="SMART" id="SM00563">
    <property type="entry name" value="PlsC"/>
    <property type="match status" value="1"/>
</dbReference>
<evidence type="ECO:0000256" key="15">
    <source>
        <dbReference type="ARBA" id="ARBA00023344"/>
    </source>
</evidence>